<dbReference type="EMBL" id="BAABJQ010000004">
    <property type="protein sequence ID" value="GAA5181866.1"/>
    <property type="molecule type" value="Genomic_DNA"/>
</dbReference>
<keyword evidence="2" id="KW-1185">Reference proteome</keyword>
<protein>
    <submittedName>
        <fullName evidence="1">Uncharacterized protein</fullName>
    </submittedName>
</protein>
<gene>
    <name evidence="1" type="ORF">GCM10023322_17510</name>
</gene>
<dbReference type="Proteomes" id="UP001501570">
    <property type="component" value="Unassembled WGS sequence"/>
</dbReference>
<accession>A0ABP9RNW8</accession>
<organism evidence="1 2">
    <name type="scientific">Rugosimonospora acidiphila</name>
    <dbReference type="NCBI Taxonomy" id="556531"/>
    <lineage>
        <taxon>Bacteria</taxon>
        <taxon>Bacillati</taxon>
        <taxon>Actinomycetota</taxon>
        <taxon>Actinomycetes</taxon>
        <taxon>Micromonosporales</taxon>
        <taxon>Micromonosporaceae</taxon>
        <taxon>Rugosimonospora</taxon>
    </lineage>
</organism>
<proteinExistence type="predicted"/>
<comment type="caution">
    <text evidence="1">The sequence shown here is derived from an EMBL/GenBank/DDBJ whole genome shotgun (WGS) entry which is preliminary data.</text>
</comment>
<name>A0ABP9RNW8_9ACTN</name>
<sequence>MTGLITMDEAPLPTGLARRVRRRATTQTSRRIAEPAAFPAVCPARSGDAPGAIGPVVAACRRRRATQSTMDGTIAGLGDLAAGANPDHDQCAATRVPWVRVHCGLVCPGVAFRPAFTP</sequence>
<evidence type="ECO:0000313" key="2">
    <source>
        <dbReference type="Proteomes" id="UP001501570"/>
    </source>
</evidence>
<evidence type="ECO:0000313" key="1">
    <source>
        <dbReference type="EMBL" id="GAA5181866.1"/>
    </source>
</evidence>
<reference evidence="2" key="1">
    <citation type="journal article" date="2019" name="Int. J. Syst. Evol. Microbiol.">
        <title>The Global Catalogue of Microorganisms (GCM) 10K type strain sequencing project: providing services to taxonomists for standard genome sequencing and annotation.</title>
        <authorList>
            <consortium name="The Broad Institute Genomics Platform"/>
            <consortium name="The Broad Institute Genome Sequencing Center for Infectious Disease"/>
            <person name="Wu L."/>
            <person name="Ma J."/>
        </authorList>
    </citation>
    <scope>NUCLEOTIDE SEQUENCE [LARGE SCALE GENOMIC DNA]</scope>
    <source>
        <strain evidence="2">JCM 18304</strain>
    </source>
</reference>